<protein>
    <submittedName>
        <fullName evidence="2">Terminase large subunit</fullName>
    </submittedName>
</protein>
<organism evidence="2 3">
    <name type="scientific">Lactobacillus phage Bacchae</name>
    <dbReference type="NCBI Taxonomy" id="2079429"/>
    <lineage>
        <taxon>Viruses</taxon>
        <taxon>Duplodnaviria</taxon>
        <taxon>Heunggongvirae</taxon>
        <taxon>Uroviricota</taxon>
        <taxon>Caudoviricetes</taxon>
        <taxon>Herelleviridae</taxon>
        <taxon>Harbinvirus</taxon>
        <taxon>Harbinvirus bacchae</taxon>
    </lineage>
</organism>
<sequence length="608" mass="70154">MVKLEEADINFSGADIVKVAKDMFKTDKPTVEQIQYVIPMLRPTNYLLEHHTVKGHPVTYSIPNYGNHNQMKYFSHRPWQRAVLNDQYQSKVIIKSRQLGFSEVGISEALWFCDTHSYDSVNALYTFPTNKQMKDFVKSRINPEFQAGYYAGIIDKYNDSLDQKSIRNSRILFRSSSKGSSMEGVDIDLLSLDEYDRLNPTAEISALESLSSSKYGLVRRWSTPTIPDYGIHKLYKESDQRKWVYRCPHCGLVQQMNYEKNIKLINPDGIDLIGRVIQDGTYQFVCQKCGKPLDRWYSGFWDITAPKAGRTHGYAISQMDAVWVTPDSLKQKELQAPNKQFFYNYTLGMPYEDSTNRFYQNDVLDHRDDRPRVETRVDYRLISAGIDWGEHYHHVVVLGMTTSGRVDLLTLKRFERSQGVEHLEEDLQKIILELDKFRPNIIVPDIGFNGNYVDKLTQHFGKQVVYGCIVKSTKSNGDPIAHFNETSSRVTIDKLTQNVMMMADMKRGDIHFYKNVDQDLKLFISHWMNVVIRTDEDEDTQELVKVIKRKGDDHFAQSSVYAKVGMNKLIDVLREERETPSIVTALDSDVGAVLNQEPTDLASEFDIM</sequence>
<reference evidence="2 3" key="1">
    <citation type="submission" date="2018-01" db="EMBL/GenBank/DDBJ databases">
        <title>Lactobacillus phages that infect wine-derived L. plantarum strains.</title>
        <authorList>
            <person name="Kyrkou I."/>
            <person name="Hestbjerg Hansen L."/>
        </authorList>
    </citation>
    <scope>NUCLEOTIDE SEQUENCE [LARGE SCALE GENOMIC DNA]</scope>
</reference>
<dbReference type="InterPro" id="IPR027417">
    <property type="entry name" value="P-loop_NTPase"/>
</dbReference>
<dbReference type="InterPro" id="IPR046453">
    <property type="entry name" value="GpA_ATPase"/>
</dbReference>
<dbReference type="EMBL" id="MG765277">
    <property type="protein sequence ID" value="AUV59940.1"/>
    <property type="molecule type" value="Genomic_DNA"/>
</dbReference>
<evidence type="ECO:0000313" key="3">
    <source>
        <dbReference type="Proteomes" id="UP000241463"/>
    </source>
</evidence>
<dbReference type="Proteomes" id="UP000241463">
    <property type="component" value="Segment"/>
</dbReference>
<feature type="domain" description="Phage terminase large subunit GpA ATPase" evidence="1">
    <location>
        <begin position="82"/>
        <end position="292"/>
    </location>
</feature>
<dbReference type="RefSeq" id="YP_009798044.1">
    <property type="nucleotide sequence ID" value="NC_047924.1"/>
</dbReference>
<evidence type="ECO:0000259" key="1">
    <source>
        <dbReference type="Pfam" id="PF05876"/>
    </source>
</evidence>
<dbReference type="Gene3D" id="3.40.50.300">
    <property type="entry name" value="P-loop containing nucleotide triphosphate hydrolases"/>
    <property type="match status" value="1"/>
</dbReference>
<evidence type="ECO:0000313" key="2">
    <source>
        <dbReference type="EMBL" id="AUV59940.1"/>
    </source>
</evidence>
<dbReference type="Pfam" id="PF05876">
    <property type="entry name" value="GpA_ATPase"/>
    <property type="match status" value="1"/>
</dbReference>
<keyword evidence="3" id="KW-1185">Reference proteome</keyword>
<accession>A0A2K9VCJ4</accession>
<dbReference type="KEGG" id="vg:54988489"/>
<dbReference type="GeneID" id="54988489"/>
<dbReference type="GO" id="GO:0016887">
    <property type="term" value="F:ATP hydrolysis activity"/>
    <property type="evidence" value="ECO:0007669"/>
    <property type="project" value="InterPro"/>
</dbReference>
<proteinExistence type="predicted"/>
<name>A0A2K9VCJ4_9CAUD</name>